<gene>
    <name evidence="1" type="ORF">SDC9_177753</name>
</gene>
<organism evidence="1">
    <name type="scientific">bioreactor metagenome</name>
    <dbReference type="NCBI Taxonomy" id="1076179"/>
    <lineage>
        <taxon>unclassified sequences</taxon>
        <taxon>metagenomes</taxon>
        <taxon>ecological metagenomes</taxon>
    </lineage>
</organism>
<reference evidence="1" key="1">
    <citation type="submission" date="2019-08" db="EMBL/GenBank/DDBJ databases">
        <authorList>
            <person name="Kucharzyk K."/>
            <person name="Murdoch R.W."/>
            <person name="Higgins S."/>
            <person name="Loffler F."/>
        </authorList>
    </citation>
    <scope>NUCLEOTIDE SEQUENCE</scope>
</reference>
<comment type="caution">
    <text evidence="1">The sequence shown here is derived from an EMBL/GenBank/DDBJ whole genome shotgun (WGS) entry which is preliminary data.</text>
</comment>
<sequence length="61" mass="7013">MVLKVDVPIVVSFLDYKKKEIGVKGAIENLDNKREVMQRLSLMYKDVAAKCPEKFSLELKN</sequence>
<evidence type="ECO:0000313" key="1">
    <source>
        <dbReference type="EMBL" id="MPN30290.1"/>
    </source>
</evidence>
<proteinExistence type="predicted"/>
<name>A0A645GVC7_9ZZZZ</name>
<dbReference type="EMBL" id="VSSQ01081347">
    <property type="protein sequence ID" value="MPN30290.1"/>
    <property type="molecule type" value="Genomic_DNA"/>
</dbReference>
<accession>A0A645GVC7</accession>
<protein>
    <submittedName>
        <fullName evidence="1">Uncharacterized protein</fullName>
    </submittedName>
</protein>
<dbReference type="AlphaFoldDB" id="A0A645GVC7"/>